<keyword evidence="4 6" id="KW-1133">Transmembrane helix</keyword>
<dbReference type="InterPro" id="IPR007267">
    <property type="entry name" value="GtrA_DPMS_TM"/>
</dbReference>
<dbReference type="Proteomes" id="UP000215896">
    <property type="component" value="Unassembled WGS sequence"/>
</dbReference>
<evidence type="ECO:0000313" key="8">
    <source>
        <dbReference type="EMBL" id="OYO10660.1"/>
    </source>
</evidence>
<proteinExistence type="inferred from homology"/>
<dbReference type="InterPro" id="IPR051401">
    <property type="entry name" value="GtrA_CellWall_Glycosyl"/>
</dbReference>
<dbReference type="Pfam" id="PF04138">
    <property type="entry name" value="GtrA_DPMS_TM"/>
    <property type="match status" value="1"/>
</dbReference>
<evidence type="ECO:0000256" key="2">
    <source>
        <dbReference type="ARBA" id="ARBA00009399"/>
    </source>
</evidence>
<comment type="caution">
    <text evidence="8">The sequence shown here is derived from an EMBL/GenBank/DDBJ whole genome shotgun (WGS) entry which is preliminary data.</text>
</comment>
<evidence type="ECO:0000259" key="7">
    <source>
        <dbReference type="Pfam" id="PF04138"/>
    </source>
</evidence>
<feature type="transmembrane region" description="Helical" evidence="6">
    <location>
        <begin position="137"/>
        <end position="156"/>
    </location>
</feature>
<dbReference type="PANTHER" id="PTHR38459">
    <property type="entry name" value="PROPHAGE BACTOPRENOL-LINKED GLUCOSE TRANSLOCASE HOMOLOG"/>
    <property type="match status" value="1"/>
</dbReference>
<evidence type="ECO:0000256" key="4">
    <source>
        <dbReference type="ARBA" id="ARBA00022989"/>
    </source>
</evidence>
<name>A0A255G421_9ACTN</name>
<dbReference type="GO" id="GO:0005886">
    <property type="term" value="C:plasma membrane"/>
    <property type="evidence" value="ECO:0007669"/>
    <property type="project" value="TreeGrafter"/>
</dbReference>
<evidence type="ECO:0000256" key="5">
    <source>
        <dbReference type="ARBA" id="ARBA00023136"/>
    </source>
</evidence>
<accession>A0A255G421</accession>
<accession>A0A4R6LX30</accession>
<comment type="subcellular location">
    <subcellularLocation>
        <location evidence="1">Membrane</location>
        <topology evidence="1">Multi-pass membrane protein</topology>
    </subcellularLocation>
</comment>
<evidence type="ECO:0000256" key="3">
    <source>
        <dbReference type="ARBA" id="ARBA00022692"/>
    </source>
</evidence>
<evidence type="ECO:0000256" key="6">
    <source>
        <dbReference type="SAM" id="Phobius"/>
    </source>
</evidence>
<dbReference type="PANTHER" id="PTHR38459:SF1">
    <property type="entry name" value="PROPHAGE BACTOPRENOL-LINKED GLUCOSE TRANSLOCASE HOMOLOG"/>
    <property type="match status" value="1"/>
</dbReference>
<feature type="transmembrane region" description="Helical" evidence="6">
    <location>
        <begin position="107"/>
        <end position="125"/>
    </location>
</feature>
<dbReference type="GO" id="GO:0000271">
    <property type="term" value="P:polysaccharide biosynthetic process"/>
    <property type="evidence" value="ECO:0007669"/>
    <property type="project" value="InterPro"/>
</dbReference>
<reference evidence="8 9" key="1">
    <citation type="submission" date="2017-07" db="EMBL/GenBank/DDBJ databases">
        <title>Draft whole genome sequences of clinical Proprionibacteriaceae strains.</title>
        <authorList>
            <person name="Bernier A.-M."/>
            <person name="Bernard K."/>
            <person name="Domingo M.-C."/>
        </authorList>
    </citation>
    <scope>NUCLEOTIDE SEQUENCE [LARGE SCALE GENOMIC DNA]</scope>
    <source>
        <strain evidence="8 9">NML 030167</strain>
    </source>
</reference>
<gene>
    <name evidence="8" type="ORF">CGZ94_16825</name>
</gene>
<feature type="transmembrane region" description="Helical" evidence="6">
    <location>
        <begin position="35"/>
        <end position="61"/>
    </location>
</feature>
<sequence>MMAGMSPGPRRTTAANTFARLTARMHRSLPRGLRWIPATGLGFCILGLTTFAFDLVLLSIFKSWLHMSYPLAVTLGYLGASILNFILNKWLNFRSHGHVASQSSKQLVVVVSNYVIWILGFSTLLDHLGVQYQVARVVAACIEGVYIYLLMNLWVFPEHASERFRNAWSSLRGRRRRQSTRVA</sequence>
<keyword evidence="3 6" id="KW-0812">Transmembrane</keyword>
<feature type="domain" description="GtrA/DPMS transmembrane" evidence="7">
    <location>
        <begin position="43"/>
        <end position="156"/>
    </location>
</feature>
<evidence type="ECO:0000313" key="9">
    <source>
        <dbReference type="Proteomes" id="UP000215896"/>
    </source>
</evidence>
<dbReference type="OrthoDB" id="3259601at2"/>
<organism evidence="8 9">
    <name type="scientific">Enemella evansiae</name>
    <dbReference type="NCBI Taxonomy" id="2016499"/>
    <lineage>
        <taxon>Bacteria</taxon>
        <taxon>Bacillati</taxon>
        <taxon>Actinomycetota</taxon>
        <taxon>Actinomycetes</taxon>
        <taxon>Propionibacteriales</taxon>
        <taxon>Propionibacteriaceae</taxon>
        <taxon>Enemella</taxon>
    </lineage>
</organism>
<feature type="transmembrane region" description="Helical" evidence="6">
    <location>
        <begin position="67"/>
        <end position="87"/>
    </location>
</feature>
<protein>
    <recommendedName>
        <fullName evidence="7">GtrA/DPMS transmembrane domain-containing protein</fullName>
    </recommendedName>
</protein>
<dbReference type="AlphaFoldDB" id="A0A255G421"/>
<keyword evidence="5 6" id="KW-0472">Membrane</keyword>
<comment type="similarity">
    <text evidence="2">Belongs to the GtrA family.</text>
</comment>
<keyword evidence="9" id="KW-1185">Reference proteome</keyword>
<dbReference type="EMBL" id="NMVO01000016">
    <property type="protein sequence ID" value="OYO10660.1"/>
    <property type="molecule type" value="Genomic_DNA"/>
</dbReference>
<evidence type="ECO:0000256" key="1">
    <source>
        <dbReference type="ARBA" id="ARBA00004141"/>
    </source>
</evidence>